<dbReference type="EMBL" id="CP036339">
    <property type="protein sequence ID" value="QDT71346.1"/>
    <property type="molecule type" value="Genomic_DNA"/>
</dbReference>
<accession>A0A517TSJ1</accession>
<dbReference type="Pfam" id="PF07587">
    <property type="entry name" value="PSD1"/>
    <property type="match status" value="1"/>
</dbReference>
<feature type="domain" description="DUF1553" evidence="3">
    <location>
        <begin position="301"/>
        <end position="519"/>
    </location>
</feature>
<dbReference type="KEGG" id="llh:I41_05030"/>
<dbReference type="RefSeq" id="WP_168206623.1">
    <property type="nucleotide sequence ID" value="NZ_CP036339.1"/>
</dbReference>
<reference evidence="4 5" key="1">
    <citation type="submission" date="2019-02" db="EMBL/GenBank/DDBJ databases">
        <title>Deep-cultivation of Planctomycetes and their phenomic and genomic characterization uncovers novel biology.</title>
        <authorList>
            <person name="Wiegand S."/>
            <person name="Jogler M."/>
            <person name="Boedeker C."/>
            <person name="Pinto D."/>
            <person name="Vollmers J."/>
            <person name="Rivas-Marin E."/>
            <person name="Kohn T."/>
            <person name="Peeters S.H."/>
            <person name="Heuer A."/>
            <person name="Rast P."/>
            <person name="Oberbeckmann S."/>
            <person name="Bunk B."/>
            <person name="Jeske O."/>
            <person name="Meyerdierks A."/>
            <person name="Storesund J.E."/>
            <person name="Kallscheuer N."/>
            <person name="Luecker S."/>
            <person name="Lage O.M."/>
            <person name="Pohl T."/>
            <person name="Merkel B.J."/>
            <person name="Hornburger P."/>
            <person name="Mueller R.-W."/>
            <person name="Bruemmer F."/>
            <person name="Labrenz M."/>
            <person name="Spormann A.M."/>
            <person name="Op den Camp H."/>
            <person name="Overmann J."/>
            <person name="Amann R."/>
            <person name="Jetten M.S.M."/>
            <person name="Mascher T."/>
            <person name="Medema M.H."/>
            <person name="Devos D.P."/>
            <person name="Kaster A.-K."/>
            <person name="Ovreas L."/>
            <person name="Rohde M."/>
            <person name="Galperin M.Y."/>
            <person name="Jogler C."/>
        </authorList>
    </citation>
    <scope>NUCLEOTIDE SEQUENCE [LARGE SCALE GENOMIC DNA]</scope>
    <source>
        <strain evidence="4 5">I41</strain>
    </source>
</reference>
<protein>
    <submittedName>
        <fullName evidence="4">Uncharacterized protein</fullName>
    </submittedName>
</protein>
<dbReference type="PANTHER" id="PTHR35889:SF3">
    <property type="entry name" value="F-BOX DOMAIN-CONTAINING PROTEIN"/>
    <property type="match status" value="1"/>
</dbReference>
<feature type="domain" description="DUF1549" evidence="2">
    <location>
        <begin position="61"/>
        <end position="228"/>
    </location>
</feature>
<dbReference type="PANTHER" id="PTHR35889">
    <property type="entry name" value="CYCLOINULO-OLIGOSACCHARIDE FRUCTANOTRANSFERASE-RELATED"/>
    <property type="match status" value="1"/>
</dbReference>
<feature type="coiled-coil region" evidence="1">
    <location>
        <begin position="401"/>
        <end position="428"/>
    </location>
</feature>
<keyword evidence="5" id="KW-1185">Reference proteome</keyword>
<dbReference type="Proteomes" id="UP000317909">
    <property type="component" value="Chromosome"/>
</dbReference>
<evidence type="ECO:0000313" key="4">
    <source>
        <dbReference type="EMBL" id="QDT71346.1"/>
    </source>
</evidence>
<dbReference type="InterPro" id="IPR011444">
    <property type="entry name" value="DUF1549"/>
</dbReference>
<evidence type="ECO:0000256" key="1">
    <source>
        <dbReference type="SAM" id="Coils"/>
    </source>
</evidence>
<dbReference type="Pfam" id="PF07583">
    <property type="entry name" value="PSCyt2"/>
    <property type="match status" value="1"/>
</dbReference>
<evidence type="ECO:0000259" key="3">
    <source>
        <dbReference type="Pfam" id="PF07587"/>
    </source>
</evidence>
<evidence type="ECO:0000313" key="5">
    <source>
        <dbReference type="Proteomes" id="UP000317909"/>
    </source>
</evidence>
<dbReference type="AlphaFoldDB" id="A0A517TSJ1"/>
<evidence type="ECO:0000259" key="2">
    <source>
        <dbReference type="Pfam" id="PF07583"/>
    </source>
</evidence>
<keyword evidence="1" id="KW-0175">Coiled coil</keyword>
<name>A0A517TSJ1_9BACT</name>
<gene>
    <name evidence="4" type="ORF">I41_05030</name>
</gene>
<feature type="coiled-coil region" evidence="1">
    <location>
        <begin position="744"/>
        <end position="771"/>
    </location>
</feature>
<organism evidence="4 5">
    <name type="scientific">Lacipirellula limnantheis</name>
    <dbReference type="NCBI Taxonomy" id="2528024"/>
    <lineage>
        <taxon>Bacteria</taxon>
        <taxon>Pseudomonadati</taxon>
        <taxon>Planctomycetota</taxon>
        <taxon>Planctomycetia</taxon>
        <taxon>Pirellulales</taxon>
        <taxon>Lacipirellulaceae</taxon>
        <taxon>Lacipirellula</taxon>
    </lineage>
</organism>
<proteinExistence type="predicted"/>
<dbReference type="InterPro" id="IPR022655">
    <property type="entry name" value="DUF1553"/>
</dbReference>
<sequence>MERSDSWAVRQPQSITLPRQLVFAIALTIVWTPSFAAAGDPPAPLRERIDQLLAETSAGVSAPLVGDAEFLRRISLDLIGVPPAVEEVRSFLADQNPAKREAAVDRLLNHPRYARHMAEVFDVLLMERRPYVNVTADEWHQYLLKAFRENRPYNELAKEILEADGAEPHPRAAVRFYLDRQADPNLLTRDVGRIFFGRDLQCAQCHDHPLVLDYLQADYHGLLAFYSSGSAFVAPAPDGKTYYAEKAGDRLTFESVFVEGKHTTGPKLLGLTALEEPPLYPDELYVVKPAENVRPVPKFSRRAKLSEMSTNGTNRPFNENIANRLWAHMMGRGLVEPVDFHHSANPPSNPALMRLLGEEFAASGFNVKSFWRELALTQVYQRSIDPPPDPASFAPLASSLAAELEQRLQQVRSSAQAADEEYDKVAAECLRVEEAAAPVVTELDQATAAAAETVTKFDEVSRQLEATQTQFAAKTAVSQTLADAVAKTQEVAKALPDDQELAAAAQKFAERQQQIAAEVGTLAADAETKKAAVAAAEQLVTTTRLGIDAVRGKFAPLAEEMKQKDQLASTARAARVEQEMLAARLEQSLAAIKQLAALPPIQEQIDAAGQNVAAAESSVTAAAAAVEAQQAAIAVGEQARAAVVAKAEQATAAIAAAQAQQQRWNQLIANVTAAIAESEAARQQLPDDANLQQAANSLSAKLAELRAGEAVPQQQLADATAAGQLAQQELAAANLQQQAIVTELSQRQQKLAEAQQQLELARLEVDQCRSQLNESLEGLQTEWTKTFAMRPLKPLTPEQMCWSILQVTGVYDRYLAAEQAELDKSAPLADADKQDPAKVAARELELQQRVYDKLKANVGSFVSLYAPAAGQPQSDFFASANQALFAANGGEFNGWTAPAAANVTERVVQQTDPKAAAEDLYLTILNRLPDEAEVADVTQYLTAHPEQKAATVQELVWSLLTSAEFRFNH</sequence>